<dbReference type="PANTHER" id="PTHR30037">
    <property type="entry name" value="DNA-3-METHYLADENINE GLYCOSYLASE 1"/>
    <property type="match status" value="1"/>
</dbReference>
<evidence type="ECO:0000313" key="2">
    <source>
        <dbReference type="EMBL" id="SDR16631.1"/>
    </source>
</evidence>
<dbReference type="EMBL" id="VFES01000015">
    <property type="protein sequence ID" value="TWR63465.1"/>
    <property type="molecule type" value="Genomic_DNA"/>
</dbReference>
<dbReference type="Proteomes" id="UP000198740">
    <property type="component" value="Unassembled WGS sequence"/>
</dbReference>
<keyword evidence="4" id="KW-1185">Reference proteome</keyword>
<organism evidence="3 5">
    <name type="scientific">Pseudomonas grimontii</name>
    <dbReference type="NCBI Taxonomy" id="129847"/>
    <lineage>
        <taxon>Bacteria</taxon>
        <taxon>Pseudomonadati</taxon>
        <taxon>Pseudomonadota</taxon>
        <taxon>Gammaproteobacteria</taxon>
        <taxon>Pseudomonadales</taxon>
        <taxon>Pseudomonadaceae</taxon>
        <taxon>Pseudomonas</taxon>
    </lineage>
</organism>
<feature type="binding site" evidence="1">
    <location>
        <position position="29"/>
    </location>
    <ligand>
        <name>Zn(2+)</name>
        <dbReference type="ChEBI" id="CHEBI:29105"/>
    </ligand>
</feature>
<evidence type="ECO:0000313" key="3">
    <source>
        <dbReference type="EMBL" id="TWR63465.1"/>
    </source>
</evidence>
<keyword evidence="1" id="KW-0479">Metal-binding</keyword>
<dbReference type="PANTHER" id="PTHR30037:SF4">
    <property type="entry name" value="DNA-3-METHYLADENINE GLYCOSYLASE I"/>
    <property type="match status" value="1"/>
</dbReference>
<dbReference type="InterPro" id="IPR052891">
    <property type="entry name" value="DNA-3mA_glycosylase"/>
</dbReference>
<evidence type="ECO:0000313" key="4">
    <source>
        <dbReference type="Proteomes" id="UP000198740"/>
    </source>
</evidence>
<evidence type="ECO:0000256" key="1">
    <source>
        <dbReference type="PIRSR" id="PIRSR605019-1"/>
    </source>
</evidence>
<dbReference type="GO" id="GO:0046872">
    <property type="term" value="F:metal ion binding"/>
    <property type="evidence" value="ECO:0007669"/>
    <property type="project" value="UniProtKB-KW"/>
</dbReference>
<comment type="caution">
    <text evidence="3">The sequence shown here is derived from an EMBL/GenBank/DDBJ whole genome shotgun (WGS) entry which is preliminary data.</text>
</comment>
<proteinExistence type="predicted"/>
<keyword evidence="1" id="KW-0862">Zinc</keyword>
<dbReference type="SUPFAM" id="SSF48150">
    <property type="entry name" value="DNA-glycosylase"/>
    <property type="match status" value="1"/>
</dbReference>
<dbReference type="AlphaFoldDB" id="A0A1H1GU09"/>
<dbReference type="EMBL" id="FNKM01000002">
    <property type="protein sequence ID" value="SDR16631.1"/>
    <property type="molecule type" value="Genomic_DNA"/>
</dbReference>
<feature type="binding site" evidence="1">
    <location>
        <position position="193"/>
    </location>
    <ligand>
        <name>Zn(2+)</name>
        <dbReference type="ChEBI" id="CHEBI:29105"/>
    </ligand>
</feature>
<name>A0A1H1GU09_9PSED</name>
<reference evidence="3 5" key="2">
    <citation type="submission" date="2019-06" db="EMBL/GenBank/DDBJ databases">
        <title>Pseudomonas bimorpha sp. nov. isolated from bovine raw milk and skim milk concentrate.</title>
        <authorList>
            <person name="Hofmann K."/>
            <person name="Huptas C."/>
            <person name="Doll E."/>
            <person name="Scherer S."/>
            <person name="Wenning M."/>
        </authorList>
    </citation>
    <scope>NUCLEOTIDE SEQUENCE [LARGE SCALE GENOMIC DNA]</scope>
    <source>
        <strain evidence="3 5">DSM 17515</strain>
    </source>
</reference>
<sequence>MDKPGLTTDEAGQTHCTWRTAAPEYPRYHDHEWGVPVADDVQLYEKICLEGFQAGMAWITILRKREQFRAAFDGFDFRRVAQYGEADVARLMQDPGIVRNRAKVVSTINNARRACELVAETGSLAQWLWAFEPGPEERPAAVDLAYWTGNPTSPASVRLSKALKKRGWTFVGPTTMYALMQAMGMVNDHLEGCACRPKIEALRRIFKRP</sequence>
<feature type="binding site" evidence="1">
    <location>
        <position position="189"/>
    </location>
    <ligand>
        <name>Zn(2+)</name>
        <dbReference type="ChEBI" id="CHEBI:29105"/>
    </ligand>
</feature>
<dbReference type="RefSeq" id="WP_090403489.1">
    <property type="nucleotide sequence ID" value="NZ_FNKM01000002.1"/>
</dbReference>
<dbReference type="Pfam" id="PF03352">
    <property type="entry name" value="Adenine_glyco"/>
    <property type="match status" value="1"/>
</dbReference>
<dbReference type="OrthoDB" id="9807664at2"/>
<feature type="binding site" evidence="1">
    <location>
        <position position="16"/>
    </location>
    <ligand>
        <name>Zn(2+)</name>
        <dbReference type="ChEBI" id="CHEBI:29105"/>
    </ligand>
</feature>
<dbReference type="GO" id="GO:0008725">
    <property type="term" value="F:DNA-3-methyladenine glycosylase activity"/>
    <property type="evidence" value="ECO:0007669"/>
    <property type="project" value="InterPro"/>
</dbReference>
<dbReference type="Proteomes" id="UP000317267">
    <property type="component" value="Unassembled WGS sequence"/>
</dbReference>
<protein>
    <submittedName>
        <fullName evidence="3">DNA-3-methyladenine glycosylase I</fullName>
    </submittedName>
</protein>
<evidence type="ECO:0000313" key="5">
    <source>
        <dbReference type="Proteomes" id="UP000317267"/>
    </source>
</evidence>
<dbReference type="InterPro" id="IPR011257">
    <property type="entry name" value="DNA_glycosylase"/>
</dbReference>
<gene>
    <name evidence="3" type="ORF">FIV39_22245</name>
    <name evidence="2" type="ORF">SAMN04490186_3732</name>
</gene>
<dbReference type="InterPro" id="IPR005019">
    <property type="entry name" value="Adenine_glyco"/>
</dbReference>
<accession>A0A1H1GU09</accession>
<dbReference type="GO" id="GO:0006284">
    <property type="term" value="P:base-excision repair"/>
    <property type="evidence" value="ECO:0007669"/>
    <property type="project" value="InterPro"/>
</dbReference>
<reference evidence="2 4" key="1">
    <citation type="submission" date="2016-10" db="EMBL/GenBank/DDBJ databases">
        <authorList>
            <person name="Varghese N."/>
            <person name="Submissions S."/>
        </authorList>
    </citation>
    <scope>NUCLEOTIDE SEQUENCE [LARGE SCALE GENOMIC DNA]</scope>
    <source>
        <strain evidence="2 4">BS2976</strain>
    </source>
</reference>
<dbReference type="Gene3D" id="1.10.340.30">
    <property type="entry name" value="Hypothetical protein, domain 2"/>
    <property type="match status" value="1"/>
</dbReference>